<evidence type="ECO:0000256" key="1">
    <source>
        <dbReference type="ARBA" id="ARBA00006484"/>
    </source>
</evidence>
<dbReference type="EMBL" id="JBIEKR010000015">
    <property type="protein sequence ID" value="MFG6274176.1"/>
    <property type="molecule type" value="Genomic_DNA"/>
</dbReference>
<evidence type="ECO:0000313" key="5">
    <source>
        <dbReference type="Proteomes" id="UP000591071"/>
    </source>
</evidence>
<keyword evidence="2 3" id="KW-0560">Oxidoreductase</keyword>
<dbReference type="GO" id="GO:0006633">
    <property type="term" value="P:fatty acid biosynthetic process"/>
    <property type="evidence" value="ECO:0007669"/>
    <property type="project" value="TreeGrafter"/>
</dbReference>
<dbReference type="OrthoDB" id="9803333at2"/>
<sequence length="257" mass="26846">MELGLKGKVVVITGGTAGIGAACAIGFCREGAAVAVCGRTQKRIEAFNQECHAAGVTVFAAQADAGNIEELQRFADEVLGQYGHIDIWINNAGINIGKKLMDITLSDWEKMVRVNLTGVLFGTQIAARAMGEKGGVILNASSYASLVPSVGGTMYGATKAAVTNMTKTMAAELAPQHIRVNAYVPGVIDTPMNADRIAADITGSLIDAIALHRVGSPEEMAKVLIFLASDAASYITGTTIEVSGGKYAVQNSNVLWK</sequence>
<dbReference type="Proteomes" id="UP000591071">
    <property type="component" value="Unassembled WGS sequence"/>
</dbReference>
<comment type="caution">
    <text evidence="4">The sequence shown here is derived from an EMBL/GenBank/DDBJ whole genome shotgun (WGS) entry which is preliminary data.</text>
</comment>
<dbReference type="NCBIfam" id="NF005559">
    <property type="entry name" value="PRK07231.1"/>
    <property type="match status" value="1"/>
</dbReference>
<accession>A0A848C1E1</accession>
<dbReference type="PROSITE" id="PS00061">
    <property type="entry name" value="ADH_SHORT"/>
    <property type="match status" value="1"/>
</dbReference>
<dbReference type="InterPro" id="IPR036291">
    <property type="entry name" value="NAD(P)-bd_dom_sf"/>
</dbReference>
<reference evidence="4 5" key="1">
    <citation type="submission" date="2020-04" db="EMBL/GenBank/DDBJ databases">
        <authorList>
            <person name="Hitch T.C.A."/>
            <person name="Wylensek D."/>
            <person name="Clavel T."/>
        </authorList>
    </citation>
    <scope>NUCLEOTIDE SEQUENCE [LARGE SCALE GENOMIC DNA]</scope>
    <source>
        <strain evidence="4 5">Oil-RF-744-FAT-WT-6-1</strain>
    </source>
</reference>
<evidence type="ECO:0000313" key="6">
    <source>
        <dbReference type="Proteomes" id="UP001605989"/>
    </source>
</evidence>
<protein>
    <submittedName>
        <fullName evidence="3">SDR family NAD(P)-dependent oxidoreductase</fullName>
        <ecNumber evidence="3">1.1.1.-</ecNumber>
    </submittedName>
    <submittedName>
        <fullName evidence="4">SDR family oxidoreductase</fullName>
    </submittedName>
</protein>
<dbReference type="CDD" id="cd05233">
    <property type="entry name" value="SDR_c"/>
    <property type="match status" value="1"/>
</dbReference>
<dbReference type="AlphaFoldDB" id="A0A848C1E1"/>
<dbReference type="GO" id="GO:0016616">
    <property type="term" value="F:oxidoreductase activity, acting on the CH-OH group of donors, NAD or NADP as acceptor"/>
    <property type="evidence" value="ECO:0007669"/>
    <property type="project" value="TreeGrafter"/>
</dbReference>
<comment type="similarity">
    <text evidence="1">Belongs to the short-chain dehydrogenases/reductases (SDR) family.</text>
</comment>
<dbReference type="FunFam" id="3.40.50.720:FF:000084">
    <property type="entry name" value="Short-chain dehydrogenase reductase"/>
    <property type="match status" value="1"/>
</dbReference>
<dbReference type="RefSeq" id="WP_059076392.1">
    <property type="nucleotide sequence ID" value="NZ_CP011940.1"/>
</dbReference>
<organism evidence="4 5">
    <name type="scientific">Megasphaera hexanoica</name>
    <dbReference type="NCBI Taxonomy" id="1675036"/>
    <lineage>
        <taxon>Bacteria</taxon>
        <taxon>Bacillati</taxon>
        <taxon>Bacillota</taxon>
        <taxon>Negativicutes</taxon>
        <taxon>Veillonellales</taxon>
        <taxon>Veillonellaceae</taxon>
        <taxon>Megasphaera</taxon>
    </lineage>
</organism>
<dbReference type="PRINTS" id="PR00080">
    <property type="entry name" value="SDRFAMILY"/>
</dbReference>
<proteinExistence type="inferred from homology"/>
<dbReference type="KEGG" id="mhw:ACT01_01090"/>
<dbReference type="InterPro" id="IPR020904">
    <property type="entry name" value="Sc_DH/Rdtase_CS"/>
</dbReference>
<name>A0A848C1E1_9FIRM</name>
<dbReference type="Proteomes" id="UP001605989">
    <property type="component" value="Unassembled WGS sequence"/>
</dbReference>
<dbReference type="PRINTS" id="PR00081">
    <property type="entry name" value="GDHRDH"/>
</dbReference>
<evidence type="ECO:0000256" key="2">
    <source>
        <dbReference type="ARBA" id="ARBA00023002"/>
    </source>
</evidence>
<dbReference type="PANTHER" id="PTHR42760">
    <property type="entry name" value="SHORT-CHAIN DEHYDROGENASES/REDUCTASES FAMILY MEMBER"/>
    <property type="match status" value="1"/>
</dbReference>
<dbReference type="Gene3D" id="3.40.50.720">
    <property type="entry name" value="NAD(P)-binding Rossmann-like Domain"/>
    <property type="match status" value="1"/>
</dbReference>
<reference evidence="3 6" key="2">
    <citation type="submission" date="2024-10" db="EMBL/GenBank/DDBJ databases">
        <authorList>
            <person name="Sang B.-I."/>
            <person name="Prabhaharan D."/>
        </authorList>
    </citation>
    <scope>NUCLEOTIDE SEQUENCE [LARGE SCALE GENOMIC DNA]</scope>
    <source>
        <strain evidence="3 6">MH</strain>
    </source>
</reference>
<evidence type="ECO:0000313" key="3">
    <source>
        <dbReference type="EMBL" id="MFG6274176.1"/>
    </source>
</evidence>
<keyword evidence="6" id="KW-1185">Reference proteome</keyword>
<dbReference type="GO" id="GO:0008206">
    <property type="term" value="P:bile acid metabolic process"/>
    <property type="evidence" value="ECO:0007669"/>
    <property type="project" value="UniProtKB-ARBA"/>
</dbReference>
<dbReference type="EC" id="1.1.1.-" evidence="3"/>
<dbReference type="EMBL" id="JABAFG010000035">
    <property type="protein sequence ID" value="NME29426.1"/>
    <property type="molecule type" value="Genomic_DNA"/>
</dbReference>
<dbReference type="PROSITE" id="PS51257">
    <property type="entry name" value="PROKAR_LIPOPROTEIN"/>
    <property type="match status" value="1"/>
</dbReference>
<dbReference type="PANTHER" id="PTHR42760:SF133">
    <property type="entry name" value="3-OXOACYL-[ACYL-CARRIER-PROTEIN] REDUCTASE"/>
    <property type="match status" value="1"/>
</dbReference>
<evidence type="ECO:0000313" key="4">
    <source>
        <dbReference type="EMBL" id="NME29426.1"/>
    </source>
</evidence>
<dbReference type="GO" id="GO:0048038">
    <property type="term" value="F:quinone binding"/>
    <property type="evidence" value="ECO:0007669"/>
    <property type="project" value="TreeGrafter"/>
</dbReference>
<dbReference type="SUPFAM" id="SSF51735">
    <property type="entry name" value="NAD(P)-binding Rossmann-fold domains"/>
    <property type="match status" value="1"/>
</dbReference>
<dbReference type="Pfam" id="PF13561">
    <property type="entry name" value="adh_short_C2"/>
    <property type="match status" value="1"/>
</dbReference>
<gene>
    <name evidence="3" type="ORF">ACGTZG_13375</name>
    <name evidence="4" type="ORF">HF872_12505</name>
</gene>
<dbReference type="InterPro" id="IPR002347">
    <property type="entry name" value="SDR_fam"/>
</dbReference>